<dbReference type="InterPro" id="IPR019451">
    <property type="entry name" value="Rtp1_C1"/>
</dbReference>
<dbReference type="AlphaFoldDB" id="A0A1J4JP39"/>
<dbReference type="InterPro" id="IPR016024">
    <property type="entry name" value="ARM-type_fold"/>
</dbReference>
<reference evidence="3" key="1">
    <citation type="submission" date="2016-10" db="EMBL/GenBank/DDBJ databases">
        <authorList>
            <person name="Benchimol M."/>
            <person name="Almeida L.G."/>
            <person name="Vasconcelos A.T."/>
            <person name="Perreira-Neves A."/>
            <person name="Rosa I.A."/>
            <person name="Tasca T."/>
            <person name="Bogo M.R."/>
            <person name="de Souza W."/>
        </authorList>
    </citation>
    <scope>NUCLEOTIDE SEQUENCE [LARGE SCALE GENOMIC DNA]</scope>
    <source>
        <strain evidence="3">K</strain>
    </source>
</reference>
<name>A0A1J4JP39_9EUKA</name>
<evidence type="ECO:0000313" key="4">
    <source>
        <dbReference type="Proteomes" id="UP000179807"/>
    </source>
</evidence>
<dbReference type="OrthoDB" id="39591at2759"/>
<dbReference type="InterPro" id="IPR039600">
    <property type="entry name" value="TANGO6/Rtp1"/>
</dbReference>
<keyword evidence="4" id="KW-1185">Reference proteome</keyword>
<dbReference type="EMBL" id="MLAK01000968">
    <property type="protein sequence ID" value="OHT00184.1"/>
    <property type="molecule type" value="Genomic_DNA"/>
</dbReference>
<feature type="domain" description="RNA polymerase II assembly factor Rtp1 C-terminal" evidence="2">
    <location>
        <begin position="517"/>
        <end position="622"/>
    </location>
</feature>
<dbReference type="SUPFAM" id="SSF48371">
    <property type="entry name" value="ARM repeat"/>
    <property type="match status" value="1"/>
</dbReference>
<accession>A0A1J4JP39</accession>
<dbReference type="VEuPathDB" id="TrichDB:TRFO_33215"/>
<dbReference type="GeneID" id="94843661"/>
<dbReference type="Proteomes" id="UP000179807">
    <property type="component" value="Unassembled WGS sequence"/>
</dbReference>
<dbReference type="Gene3D" id="1.25.10.10">
    <property type="entry name" value="Leucine-rich Repeat Variant"/>
    <property type="match status" value="1"/>
</dbReference>
<organism evidence="3 4">
    <name type="scientific">Tritrichomonas foetus</name>
    <dbReference type="NCBI Taxonomy" id="1144522"/>
    <lineage>
        <taxon>Eukaryota</taxon>
        <taxon>Metamonada</taxon>
        <taxon>Parabasalia</taxon>
        <taxon>Tritrichomonadida</taxon>
        <taxon>Tritrichomonadidae</taxon>
        <taxon>Tritrichomonas</taxon>
    </lineage>
</organism>
<evidence type="ECO:0000313" key="3">
    <source>
        <dbReference type="EMBL" id="OHT00184.1"/>
    </source>
</evidence>
<dbReference type="GO" id="GO:0009306">
    <property type="term" value="P:protein secretion"/>
    <property type="evidence" value="ECO:0007669"/>
    <property type="project" value="TreeGrafter"/>
</dbReference>
<dbReference type="PANTHER" id="PTHR20959">
    <property type="entry name" value="TRANSPORT AND GOLGI ORGANIZATION PROTEIN 6 FAMILY MEMBER"/>
    <property type="match status" value="1"/>
</dbReference>
<sequence>MHIWPNKNLMSQQPAVPPLDPRMKLLMQMLKELPAGASIEKVLPEIPKFLKEFDQNQTNDTYFNLSFFTANVLIECAPKIEDYMISRVNICRRLLEIVISWGIYPHLPKSLHIKFLDDPHWIETVAPPRLLRPKQEMLDALEIVLNTDGLALIHPLFVQHAICIFYYLEPEKLSSVIEMQRTDTIIASILALIPTGLKLMNVLVDIIKERNDSFEAIEESQFPPKLCGRAIAAVPENDDPAEYFQKLLPRVFNAINADKGAIVAKCILAYVIKFNLNHFYNSFDLKPLIEWPTEENIAPLLWKLENYFFSDDLQKLLIPPMPQRIVLIAALTTGEINTRAINILKSYMKSSILSIELIKSIAENATLSPIGLDNFTIVHNDNGLFAIEEERDDDFDIISQMLTILAELYDIKDTIDIVNKLPSALNGFHFVSQALARFKEIDDDIAVCLLTYISKLNTEKEIGSDIARLIIEMCPKLKEVPQCVVDSLGELIPEIKLYRIIGSEPENTKQEDFDKVQLLQDLTSPIVPLRARGLFTLRKGVMKVGHPLRDEETIKSIFPTIERELKHDDTFVFLNAIFCLESIADVFPHLVIETLTAQFPQKDIDLSLKVGQVLMLCARRTGPGLIHSADGNLCGHFIKAFARGIDHDSSLVQASSLSDLATFVEALSFGCYPWFTDIVTTVCNTWQIHHTIEVRRASSFTCYKIVQVMGKGFEEFSKDDLMNLINCVKKNREGELDEVAHQNAEDCYQTLWDICPMLL</sequence>
<proteinExistence type="inferred from homology"/>
<evidence type="ECO:0000256" key="1">
    <source>
        <dbReference type="ARBA" id="ARBA00005724"/>
    </source>
</evidence>
<gene>
    <name evidence="3" type="ORF">TRFO_33215</name>
</gene>
<dbReference type="PANTHER" id="PTHR20959:SF1">
    <property type="entry name" value="TRANSPORT AND GOLGI ORGANIZATION PROTEIN 6 HOMOLOG"/>
    <property type="match status" value="1"/>
</dbReference>
<dbReference type="RefSeq" id="XP_068353320.1">
    <property type="nucleotide sequence ID" value="XM_068508957.1"/>
</dbReference>
<dbReference type="InterPro" id="IPR011989">
    <property type="entry name" value="ARM-like"/>
</dbReference>
<comment type="similarity">
    <text evidence="1">Belongs to the Tango6 family.</text>
</comment>
<protein>
    <recommendedName>
        <fullName evidence="2">RNA polymerase II assembly factor Rtp1 C-terminal domain-containing protein</fullName>
    </recommendedName>
</protein>
<comment type="caution">
    <text evidence="3">The sequence shown here is derived from an EMBL/GenBank/DDBJ whole genome shotgun (WGS) entry which is preliminary data.</text>
</comment>
<evidence type="ECO:0000259" key="2">
    <source>
        <dbReference type="Pfam" id="PF10363"/>
    </source>
</evidence>
<dbReference type="Pfam" id="PF10363">
    <property type="entry name" value="RTP1_C1"/>
    <property type="match status" value="1"/>
</dbReference>